<feature type="compositionally biased region" description="Polar residues" evidence="1">
    <location>
        <begin position="30"/>
        <end position="39"/>
    </location>
</feature>
<feature type="region of interest" description="Disordered" evidence="1">
    <location>
        <begin position="1"/>
        <end position="63"/>
    </location>
</feature>
<dbReference type="EMBL" id="ML987194">
    <property type="protein sequence ID" value="KAF2249776.1"/>
    <property type="molecule type" value="Genomic_DNA"/>
</dbReference>
<evidence type="ECO:0000256" key="1">
    <source>
        <dbReference type="SAM" id="MobiDB-lite"/>
    </source>
</evidence>
<dbReference type="Proteomes" id="UP000800094">
    <property type="component" value="Unassembled WGS sequence"/>
</dbReference>
<reference evidence="2" key="1">
    <citation type="journal article" date="2020" name="Stud. Mycol.">
        <title>101 Dothideomycetes genomes: a test case for predicting lifestyles and emergence of pathogens.</title>
        <authorList>
            <person name="Haridas S."/>
            <person name="Albert R."/>
            <person name="Binder M."/>
            <person name="Bloem J."/>
            <person name="Labutti K."/>
            <person name="Salamov A."/>
            <person name="Andreopoulos B."/>
            <person name="Baker S."/>
            <person name="Barry K."/>
            <person name="Bills G."/>
            <person name="Bluhm B."/>
            <person name="Cannon C."/>
            <person name="Castanera R."/>
            <person name="Culley D."/>
            <person name="Daum C."/>
            <person name="Ezra D."/>
            <person name="Gonzalez J."/>
            <person name="Henrissat B."/>
            <person name="Kuo A."/>
            <person name="Liang C."/>
            <person name="Lipzen A."/>
            <person name="Lutzoni F."/>
            <person name="Magnuson J."/>
            <person name="Mondo S."/>
            <person name="Nolan M."/>
            <person name="Ohm R."/>
            <person name="Pangilinan J."/>
            <person name="Park H.-J."/>
            <person name="Ramirez L."/>
            <person name="Alfaro M."/>
            <person name="Sun H."/>
            <person name="Tritt A."/>
            <person name="Yoshinaga Y."/>
            <person name="Zwiers L.-H."/>
            <person name="Turgeon B."/>
            <person name="Goodwin S."/>
            <person name="Spatafora J."/>
            <person name="Crous P."/>
            <person name="Grigoriev I."/>
        </authorList>
    </citation>
    <scope>NUCLEOTIDE SEQUENCE</scope>
    <source>
        <strain evidence="2">CBS 122368</strain>
    </source>
</reference>
<evidence type="ECO:0000313" key="3">
    <source>
        <dbReference type="Proteomes" id="UP000800094"/>
    </source>
</evidence>
<evidence type="ECO:0000313" key="2">
    <source>
        <dbReference type="EMBL" id="KAF2249776.1"/>
    </source>
</evidence>
<gene>
    <name evidence="2" type="ORF">BU26DRAFT_563669</name>
</gene>
<sequence length="358" mass="41610">MNNNGQKRTTEQASDDRTPKRRRVTETESLKISSPSWNQDGDPMQASSDRAERHRKRHQKTEAMTERVIAIPRSPKRKLLRKPSQLARSAAPEAPQEQGMQCLSHQPAGTFPFLKLPSELRNKIYHEIAADAAKEEVTIHHLPHKGNIKIRQDGPSKAYIGLTQTNCAIRNEFRHIYLEQFRARIPLKSFHEYKDVFTTTDANGNKVAHVSFHTCGAKLAHDEFDMLALIDFARRNPNFDFQLDNCPRWSWDEKKITQTFIAHANSKTHQELVKQFNITDVRLGTRMVDGQGRKTILTVMFRNTLLEIQRARYAQDYMRTLGLLDMEGLMVETNLTGRRGRWVVRDQEYVRYNMDWQL</sequence>
<name>A0A6A6IHB3_9PLEO</name>
<proteinExistence type="predicted"/>
<keyword evidence="3" id="KW-1185">Reference proteome</keyword>
<dbReference type="AlphaFoldDB" id="A0A6A6IHB3"/>
<dbReference type="GeneID" id="54586525"/>
<protein>
    <submittedName>
        <fullName evidence="2">Uncharacterized protein</fullName>
    </submittedName>
</protein>
<feature type="compositionally biased region" description="Basic and acidic residues" evidence="1">
    <location>
        <begin position="8"/>
        <end position="29"/>
    </location>
</feature>
<feature type="region of interest" description="Disordered" evidence="1">
    <location>
        <begin position="75"/>
        <end position="96"/>
    </location>
</feature>
<accession>A0A6A6IHB3</accession>
<dbReference type="RefSeq" id="XP_033684780.1">
    <property type="nucleotide sequence ID" value="XM_033833195.1"/>
</dbReference>
<dbReference type="OrthoDB" id="62952at2759"/>
<organism evidence="2 3">
    <name type="scientific">Trematosphaeria pertusa</name>
    <dbReference type="NCBI Taxonomy" id="390896"/>
    <lineage>
        <taxon>Eukaryota</taxon>
        <taxon>Fungi</taxon>
        <taxon>Dikarya</taxon>
        <taxon>Ascomycota</taxon>
        <taxon>Pezizomycotina</taxon>
        <taxon>Dothideomycetes</taxon>
        <taxon>Pleosporomycetidae</taxon>
        <taxon>Pleosporales</taxon>
        <taxon>Massarineae</taxon>
        <taxon>Trematosphaeriaceae</taxon>
        <taxon>Trematosphaeria</taxon>
    </lineage>
</organism>